<comment type="function">
    <text evidence="1">Removes C-terminal D-alanyl residues from sugar-peptide cell wall precursors.</text>
</comment>
<comment type="similarity">
    <text evidence="3 15">Belongs to the peptidase S11 family.</text>
</comment>
<dbReference type="InterPro" id="IPR012338">
    <property type="entry name" value="Beta-lactam/transpept-like"/>
</dbReference>
<evidence type="ECO:0000259" key="16">
    <source>
        <dbReference type="SMART" id="SM00936"/>
    </source>
</evidence>
<dbReference type="Proteomes" id="UP000325302">
    <property type="component" value="Unassembled WGS sequence"/>
</dbReference>
<dbReference type="PANTHER" id="PTHR21581:SF6">
    <property type="entry name" value="TRAFFICKING PROTEIN PARTICLE COMPLEX SUBUNIT 12"/>
    <property type="match status" value="1"/>
</dbReference>
<comment type="caution">
    <text evidence="17">The sequence shown here is derived from an EMBL/GenBank/DDBJ whole genome shotgun (WGS) entry which is preliminary data.</text>
</comment>
<evidence type="ECO:0000256" key="15">
    <source>
        <dbReference type="RuleBase" id="RU004016"/>
    </source>
</evidence>
<comment type="pathway">
    <text evidence="2">Cell wall biogenesis; peptidoglycan biosynthesis.</text>
</comment>
<dbReference type="EMBL" id="SMRS01000001">
    <property type="protein sequence ID" value="KAA0876534.1"/>
    <property type="molecule type" value="Genomic_DNA"/>
</dbReference>
<evidence type="ECO:0000256" key="3">
    <source>
        <dbReference type="ARBA" id="ARBA00007164"/>
    </source>
</evidence>
<evidence type="ECO:0000313" key="17">
    <source>
        <dbReference type="EMBL" id="KAA0876534.1"/>
    </source>
</evidence>
<keyword evidence="5 17" id="KW-0121">Carboxypeptidase</keyword>
<evidence type="ECO:0000256" key="10">
    <source>
        <dbReference type="ARBA" id="ARBA00022984"/>
    </source>
</evidence>
<organism evidence="17 18">
    <name type="scientific">Nitrincola tapanii</name>
    <dbReference type="NCBI Taxonomy" id="1708751"/>
    <lineage>
        <taxon>Bacteria</taxon>
        <taxon>Pseudomonadati</taxon>
        <taxon>Pseudomonadota</taxon>
        <taxon>Gammaproteobacteria</taxon>
        <taxon>Oceanospirillales</taxon>
        <taxon>Oceanospirillaceae</taxon>
        <taxon>Nitrincola</taxon>
    </lineage>
</organism>
<evidence type="ECO:0000256" key="13">
    <source>
        <dbReference type="PIRSR" id="PIRSR618044-1"/>
    </source>
</evidence>
<dbReference type="GO" id="GO:0009002">
    <property type="term" value="F:serine-type D-Ala-D-Ala carboxypeptidase activity"/>
    <property type="evidence" value="ECO:0007669"/>
    <property type="project" value="UniProtKB-EC"/>
</dbReference>
<dbReference type="InterPro" id="IPR037167">
    <property type="entry name" value="Peptidase_S11_C_sf"/>
</dbReference>
<dbReference type="EC" id="3.4.16.4" evidence="4"/>
<protein>
    <recommendedName>
        <fullName evidence="4">serine-type D-Ala-D-Ala carboxypeptidase</fullName>
        <ecNumber evidence="4">3.4.16.4</ecNumber>
    </recommendedName>
</protein>
<dbReference type="PRINTS" id="PR00725">
    <property type="entry name" value="DADACBPTASE1"/>
</dbReference>
<comment type="catalytic activity">
    <reaction evidence="12">
        <text>Preferential cleavage: (Ac)2-L-Lys-D-Ala-|-D-Ala. Also transpeptidation of peptidyl-alanyl moieties that are N-acyl substituents of D-alanine.</text>
        <dbReference type="EC" id="3.4.16.4"/>
    </reaction>
</comment>
<evidence type="ECO:0000256" key="1">
    <source>
        <dbReference type="ARBA" id="ARBA00003217"/>
    </source>
</evidence>
<dbReference type="PANTHER" id="PTHR21581">
    <property type="entry name" value="D-ALANYL-D-ALANINE CARBOXYPEPTIDASE"/>
    <property type="match status" value="1"/>
</dbReference>
<keyword evidence="9" id="KW-0133">Cell shape</keyword>
<dbReference type="GO" id="GO:0008360">
    <property type="term" value="P:regulation of cell shape"/>
    <property type="evidence" value="ECO:0007669"/>
    <property type="project" value="UniProtKB-KW"/>
</dbReference>
<dbReference type="InterPro" id="IPR001967">
    <property type="entry name" value="Peptidase_S11_N"/>
</dbReference>
<evidence type="ECO:0000256" key="6">
    <source>
        <dbReference type="ARBA" id="ARBA00022670"/>
    </source>
</evidence>
<dbReference type="SUPFAM" id="SSF69189">
    <property type="entry name" value="Penicillin-binding protein associated domain"/>
    <property type="match status" value="1"/>
</dbReference>
<evidence type="ECO:0000256" key="11">
    <source>
        <dbReference type="ARBA" id="ARBA00023316"/>
    </source>
</evidence>
<dbReference type="Pfam" id="PF00768">
    <property type="entry name" value="Peptidase_S11"/>
    <property type="match status" value="1"/>
</dbReference>
<evidence type="ECO:0000256" key="12">
    <source>
        <dbReference type="ARBA" id="ARBA00034000"/>
    </source>
</evidence>
<dbReference type="InterPro" id="IPR012907">
    <property type="entry name" value="Peptidase_S11_C"/>
</dbReference>
<dbReference type="GO" id="GO:0006508">
    <property type="term" value="P:proteolysis"/>
    <property type="evidence" value="ECO:0007669"/>
    <property type="project" value="UniProtKB-KW"/>
</dbReference>
<evidence type="ECO:0000256" key="5">
    <source>
        <dbReference type="ARBA" id="ARBA00022645"/>
    </source>
</evidence>
<dbReference type="GO" id="GO:0071555">
    <property type="term" value="P:cell wall organization"/>
    <property type="evidence" value="ECO:0007669"/>
    <property type="project" value="UniProtKB-KW"/>
</dbReference>
<evidence type="ECO:0000256" key="4">
    <source>
        <dbReference type="ARBA" id="ARBA00012448"/>
    </source>
</evidence>
<evidence type="ECO:0000256" key="7">
    <source>
        <dbReference type="ARBA" id="ARBA00022729"/>
    </source>
</evidence>
<keyword evidence="11" id="KW-0961">Cell wall biogenesis/degradation</keyword>
<evidence type="ECO:0000256" key="14">
    <source>
        <dbReference type="PIRSR" id="PIRSR618044-2"/>
    </source>
</evidence>
<sequence length="387" mass="42981">MNPIRPSIYLVLLLFSLILVPLAQANNLMPSPPQLAARSYLIMDAHSGQVLVAQNEHERYPPASLVKIMTSYIAEQEIIRGNLAENDLVTISEKAWRTGGSRMFVQEGTQVSVIDLLRGIIIQSGNDASVAIAEHIAGSEEAFADLMNQHARRIGMTNTHFENATGLPSDNQYASAYDLALLARALINDSPDYYPIYAEKYFEYNKIRQPNRNRLLWRDDTVDGIKTGHTNAAGYCLVASAVRDDMRLISVVMGSASEETRAQETQQLLAYAYRFFRTHQLYQAGETLSQSRVWGGASDQVRLGVAELMAVTLPRGQEDNIEVTLDLPARIKAPLEQGQVLGRVVVNLNGEELESRDLVALEAVEPAGLLKRIWHSILQFFMGLLGK</sequence>
<dbReference type="Gene3D" id="2.60.410.10">
    <property type="entry name" value="D-Ala-D-Ala carboxypeptidase, C-terminal domain"/>
    <property type="match status" value="1"/>
</dbReference>
<gene>
    <name evidence="17" type="ORF">E1H14_02075</name>
</gene>
<keyword evidence="10" id="KW-0573">Peptidoglycan synthesis</keyword>
<feature type="active site" description="Acyl-ester intermediate" evidence="13">
    <location>
        <position position="64"/>
    </location>
</feature>
<reference evidence="17 18" key="1">
    <citation type="submission" date="2019-03" db="EMBL/GenBank/DDBJ databases">
        <title>Nitrincola sp. nov. isolated from an Indian soda lake.</title>
        <authorList>
            <person name="Joshi A."/>
            <person name="Thite S.V."/>
            <person name="Joseph N."/>
            <person name="Dhotre D."/>
            <person name="Moorthy M."/>
            <person name="Shouche Y.S."/>
        </authorList>
    </citation>
    <scope>NUCLEOTIDE SEQUENCE [LARGE SCALE GENOMIC DNA]</scope>
    <source>
        <strain evidence="17 18">MEB193</strain>
    </source>
</reference>
<dbReference type="SMART" id="SM00936">
    <property type="entry name" value="PBP5_C"/>
    <property type="match status" value="1"/>
</dbReference>
<feature type="binding site" evidence="14">
    <location>
        <position position="226"/>
    </location>
    <ligand>
        <name>substrate</name>
    </ligand>
</feature>
<keyword evidence="7" id="KW-0732">Signal</keyword>
<keyword evidence="6" id="KW-0645">Protease</keyword>
<evidence type="ECO:0000256" key="9">
    <source>
        <dbReference type="ARBA" id="ARBA00022960"/>
    </source>
</evidence>
<feature type="active site" evidence="13">
    <location>
        <position position="124"/>
    </location>
</feature>
<dbReference type="GO" id="GO:0009252">
    <property type="term" value="P:peptidoglycan biosynthetic process"/>
    <property type="evidence" value="ECO:0007669"/>
    <property type="project" value="UniProtKB-UniPathway"/>
</dbReference>
<dbReference type="UniPathway" id="UPA00219"/>
<dbReference type="Gene3D" id="3.40.710.10">
    <property type="entry name" value="DD-peptidase/beta-lactamase superfamily"/>
    <property type="match status" value="1"/>
</dbReference>
<accession>A0A5A9W7T5</accession>
<feature type="domain" description="Peptidase S11 D-Ala-D-Ala carboxypeptidase A C-terminal" evidence="16">
    <location>
        <begin position="276"/>
        <end position="366"/>
    </location>
</feature>
<dbReference type="AlphaFoldDB" id="A0A5A9W7T5"/>
<dbReference type="RefSeq" id="WP_149389784.1">
    <property type="nucleotide sequence ID" value="NZ_SMRS01000001.1"/>
</dbReference>
<dbReference type="InterPro" id="IPR015956">
    <property type="entry name" value="Peniciliin-bd_prot_C_sf"/>
</dbReference>
<keyword evidence="18" id="KW-1185">Reference proteome</keyword>
<feature type="active site" description="Proton acceptor" evidence="13">
    <location>
        <position position="67"/>
    </location>
</feature>
<dbReference type="InterPro" id="IPR018044">
    <property type="entry name" value="Peptidase_S11"/>
</dbReference>
<dbReference type="Pfam" id="PF07943">
    <property type="entry name" value="PBP5_C"/>
    <property type="match status" value="1"/>
</dbReference>
<dbReference type="SUPFAM" id="SSF56601">
    <property type="entry name" value="beta-lactamase/transpeptidase-like"/>
    <property type="match status" value="1"/>
</dbReference>
<evidence type="ECO:0000313" key="18">
    <source>
        <dbReference type="Proteomes" id="UP000325302"/>
    </source>
</evidence>
<keyword evidence="8" id="KW-0378">Hydrolase</keyword>
<dbReference type="OrthoDB" id="9795979at2"/>
<proteinExistence type="inferred from homology"/>
<evidence type="ECO:0000256" key="8">
    <source>
        <dbReference type="ARBA" id="ARBA00022801"/>
    </source>
</evidence>
<name>A0A5A9W7T5_9GAMM</name>
<evidence type="ECO:0000256" key="2">
    <source>
        <dbReference type="ARBA" id="ARBA00004752"/>
    </source>
</evidence>